<evidence type="ECO:0000313" key="2">
    <source>
        <dbReference type="EMBL" id="NFA42348.1"/>
    </source>
</evidence>
<gene>
    <name evidence="2" type="ORF">EXM65_07070</name>
    <name evidence="3" type="ORF">FC774_07990</name>
    <name evidence="4" type="ORF">FDB51_04555</name>
</gene>
<reference evidence="6 7" key="2">
    <citation type="submission" date="2019-04" db="EMBL/GenBank/DDBJ databases">
        <title>Genome sequencing of Clostridium botulinum Groups I-IV and Clostridium butyricum.</title>
        <authorList>
            <person name="Brunt J."/>
            <person name="Van Vliet A.H.M."/>
            <person name="Stringer S.C."/>
            <person name="Carter A.T."/>
            <person name="Peck M.W."/>
        </authorList>
    </citation>
    <scope>NUCLEOTIDE SEQUENCE [LARGE SCALE GENOMIC DNA]</scope>
    <source>
        <strain evidence="3 7">1605</strain>
        <strain evidence="4 6">CB-K-33E</strain>
    </source>
</reference>
<protein>
    <submittedName>
        <fullName evidence="3">DUF4430 domain-containing protein</fullName>
    </submittedName>
</protein>
<dbReference type="OrthoDB" id="1906526at2"/>
<comment type="caution">
    <text evidence="3">The sequence shown here is derived from an EMBL/GenBank/DDBJ whole genome shotgun (WGS) entry which is preliminary data.</text>
</comment>
<dbReference type="EMBL" id="SWVK01000004">
    <property type="protein sequence ID" value="NFN34413.1"/>
    <property type="molecule type" value="Genomic_DNA"/>
</dbReference>
<sequence length="133" mass="15074">MKIKNKKILVSIIVILMAVVGLVGYKISINSKAVQGMKQYKLIITDTENTFNDEFRIKTEETSLGKDLDNRDLIEAKEGPYGRFVTSVHGKVADEERQEWWQLIINGESSSVAVDDVMIHDGDEVRFILTTGW</sequence>
<proteinExistence type="predicted"/>
<evidence type="ECO:0000259" key="1">
    <source>
        <dbReference type="Pfam" id="PF14478"/>
    </source>
</evidence>
<evidence type="ECO:0000313" key="7">
    <source>
        <dbReference type="Proteomes" id="UP000476820"/>
    </source>
</evidence>
<reference evidence="2 5" key="1">
    <citation type="submission" date="2019-02" db="EMBL/GenBank/DDBJ databases">
        <title>Genome sequencing of Clostridium botulinum clinical isolates.</title>
        <authorList>
            <person name="Brunt J."/>
            <person name="Van Vliet A.H.M."/>
            <person name="Stringer S.C."/>
            <person name="Grant K.A."/>
            <person name="Carter A.C."/>
            <person name="Peck M.W."/>
        </authorList>
    </citation>
    <scope>NUCLEOTIDE SEQUENCE [LARGE SCALE GENOMIC DNA]</scope>
    <source>
        <strain evidence="2 5">H113700579</strain>
    </source>
</reference>
<dbReference type="AlphaFoldDB" id="A0A0C2S458"/>
<organism evidence="3 7">
    <name type="scientific">Clostridium botulinum</name>
    <dbReference type="NCBI Taxonomy" id="1491"/>
    <lineage>
        <taxon>Bacteria</taxon>
        <taxon>Bacillati</taxon>
        <taxon>Bacillota</taxon>
        <taxon>Clostridia</taxon>
        <taxon>Eubacteriales</taxon>
        <taxon>Clostridiaceae</taxon>
        <taxon>Clostridium</taxon>
    </lineage>
</organism>
<accession>A0A0C2S458</accession>
<dbReference type="Pfam" id="PF14478">
    <property type="entry name" value="DUF4430"/>
    <property type="match status" value="1"/>
</dbReference>
<dbReference type="InterPro" id="IPR027954">
    <property type="entry name" value="Transcobalamin-like_C"/>
</dbReference>
<dbReference type="Gene3D" id="2.170.130.30">
    <property type="match status" value="1"/>
</dbReference>
<dbReference type="Proteomes" id="UP000476820">
    <property type="component" value="Unassembled WGS sequence"/>
</dbReference>
<dbReference type="Proteomes" id="UP000472355">
    <property type="component" value="Unassembled WGS sequence"/>
</dbReference>
<dbReference type="RefSeq" id="WP_017826389.1">
    <property type="nucleotide sequence ID" value="NZ_JACBBZ010000008.1"/>
</dbReference>
<evidence type="ECO:0000313" key="4">
    <source>
        <dbReference type="EMBL" id="NFN34413.1"/>
    </source>
</evidence>
<evidence type="ECO:0000313" key="5">
    <source>
        <dbReference type="Proteomes" id="UP000472355"/>
    </source>
</evidence>
<evidence type="ECO:0000313" key="3">
    <source>
        <dbReference type="EMBL" id="NFF87812.1"/>
    </source>
</evidence>
<evidence type="ECO:0000313" key="6">
    <source>
        <dbReference type="Proteomes" id="UP000473681"/>
    </source>
</evidence>
<name>A0A0C2S458_CLOBO</name>
<dbReference type="EMBL" id="SWOV01000016">
    <property type="protein sequence ID" value="NFF87812.1"/>
    <property type="molecule type" value="Genomic_DNA"/>
</dbReference>
<dbReference type="EMBL" id="SGKU01000015">
    <property type="protein sequence ID" value="NFA42348.1"/>
    <property type="molecule type" value="Genomic_DNA"/>
</dbReference>
<dbReference type="Proteomes" id="UP000473681">
    <property type="component" value="Unassembled WGS sequence"/>
</dbReference>
<feature type="domain" description="Transcobalamin-like C-terminal" evidence="1">
    <location>
        <begin position="75"/>
        <end position="130"/>
    </location>
</feature>